<reference evidence="2 3" key="1">
    <citation type="submission" date="2016-04" db="EMBL/GenBank/DDBJ databases">
        <title>Complete genome sequence of Bacillus oceanisediminis strain 2691.</title>
        <authorList>
            <person name="Jeong H."/>
            <person name="Kim H.J."/>
            <person name="Lee D.-W."/>
        </authorList>
    </citation>
    <scope>NUCLEOTIDE SEQUENCE [LARGE SCALE GENOMIC DNA]</scope>
    <source>
        <strain evidence="2 3">2691</strain>
    </source>
</reference>
<evidence type="ECO:0000313" key="2">
    <source>
        <dbReference type="EMBL" id="AND40380.1"/>
    </source>
</evidence>
<feature type="signal peptide" evidence="1">
    <location>
        <begin position="1"/>
        <end position="26"/>
    </location>
</feature>
<keyword evidence="1" id="KW-0732">Signal</keyword>
<proteinExistence type="predicted"/>
<dbReference type="KEGG" id="bon:A361_14875"/>
<accession>A0A160MBX9</accession>
<dbReference type="EMBL" id="CP015506">
    <property type="protein sequence ID" value="AND40380.1"/>
    <property type="molecule type" value="Genomic_DNA"/>
</dbReference>
<evidence type="ECO:0000256" key="1">
    <source>
        <dbReference type="SAM" id="SignalP"/>
    </source>
</evidence>
<dbReference type="Proteomes" id="UP000077856">
    <property type="component" value="Chromosome"/>
</dbReference>
<evidence type="ECO:0008006" key="4">
    <source>
        <dbReference type="Google" id="ProtNLM"/>
    </source>
</evidence>
<feature type="chain" id="PRO_5007818184" description="Lipoprotein" evidence="1">
    <location>
        <begin position="27"/>
        <end position="154"/>
    </location>
</feature>
<dbReference type="PROSITE" id="PS51257">
    <property type="entry name" value="PROKAR_LIPOPROTEIN"/>
    <property type="match status" value="1"/>
</dbReference>
<sequence>MGLKRLLKMILAYSLFIIMIGCSTNAGEEAEFPPSMNAVAEVNGTDYQMEKGNEQWVRKKGLETETMTTDHASPNQMADHLKPIMMKPDQKVRIKIEDQPVIKVYLWNETGKEKEIKLEDHQITVPSSKGSYIYEVLAEWPNGKVSYTFSAEVQ</sequence>
<name>A0A160MBX9_9BACI</name>
<dbReference type="eggNOG" id="ENOG5032W3A">
    <property type="taxonomic scope" value="Bacteria"/>
</dbReference>
<protein>
    <recommendedName>
        <fullName evidence="4">Lipoprotein</fullName>
    </recommendedName>
</protein>
<gene>
    <name evidence="2" type="ORF">A361_14875</name>
</gene>
<evidence type="ECO:0000313" key="3">
    <source>
        <dbReference type="Proteomes" id="UP000077856"/>
    </source>
</evidence>
<dbReference type="AlphaFoldDB" id="A0A160MBX9"/>
<organism evidence="2 3">
    <name type="scientific">Cytobacillus oceanisediminis 2691</name>
    <dbReference type="NCBI Taxonomy" id="1196031"/>
    <lineage>
        <taxon>Bacteria</taxon>
        <taxon>Bacillati</taxon>
        <taxon>Bacillota</taxon>
        <taxon>Bacilli</taxon>
        <taxon>Bacillales</taxon>
        <taxon>Bacillaceae</taxon>
        <taxon>Cytobacillus</taxon>
    </lineage>
</organism>